<organism evidence="3 4">
    <name type="scientific">Flavobacterium tibetense</name>
    <dbReference type="NCBI Taxonomy" id="2233533"/>
    <lineage>
        <taxon>Bacteria</taxon>
        <taxon>Pseudomonadati</taxon>
        <taxon>Bacteroidota</taxon>
        <taxon>Flavobacteriia</taxon>
        <taxon>Flavobacteriales</taxon>
        <taxon>Flavobacteriaceae</taxon>
        <taxon>Flavobacterium</taxon>
    </lineage>
</organism>
<proteinExistence type="predicted"/>
<dbReference type="Pfam" id="PF14730">
    <property type="entry name" value="DUF4468"/>
    <property type="match status" value="1"/>
</dbReference>
<dbReference type="OrthoDB" id="708866at2"/>
<dbReference type="InterPro" id="IPR027823">
    <property type="entry name" value="DUF4468"/>
</dbReference>
<sequence length="193" mass="22332">MKKLFLGLLMAVCFYSSAQETEFTFTAENGMTDFIVTPIEGKTAPEIYKKVIEWIKVTYKNPDKVILSTIENEYVRFEGYSETLHSYNAMGKHYEPTKYEIEINVKDGKYKFDLISMQSLKLASSYSQGGWYDVKMFTSKMTNEDLVKAYVFKKDGTLRATYKYINEIPMFFNNLNKSLSESIISTANKSEGW</sequence>
<accession>A0A365P4L3</accession>
<gene>
    <name evidence="3" type="ORF">DPN68_02255</name>
</gene>
<evidence type="ECO:0000259" key="2">
    <source>
        <dbReference type="Pfam" id="PF14730"/>
    </source>
</evidence>
<dbReference type="AlphaFoldDB" id="A0A365P4L3"/>
<dbReference type="RefSeq" id="WP_113987971.1">
    <property type="nucleotide sequence ID" value="NZ_QLST01000002.1"/>
</dbReference>
<feature type="domain" description="DUF4468" evidence="2">
    <location>
        <begin position="38"/>
        <end position="114"/>
    </location>
</feature>
<protein>
    <recommendedName>
        <fullName evidence="2">DUF4468 domain-containing protein</fullName>
    </recommendedName>
</protein>
<dbReference type="EMBL" id="QLST01000002">
    <property type="protein sequence ID" value="RBA29489.1"/>
    <property type="molecule type" value="Genomic_DNA"/>
</dbReference>
<dbReference type="Proteomes" id="UP000253319">
    <property type="component" value="Unassembled WGS sequence"/>
</dbReference>
<dbReference type="Gene3D" id="3.30.530.80">
    <property type="match status" value="1"/>
</dbReference>
<keyword evidence="1" id="KW-0732">Signal</keyword>
<reference evidence="3 4" key="1">
    <citation type="submission" date="2018-06" db="EMBL/GenBank/DDBJ databases">
        <title>Flavobacterium tibetense sp. nov., isolated from a wetland YonghuCo on Tibetan Plateau.</title>
        <authorList>
            <person name="Xing P."/>
            <person name="Phurbu D."/>
            <person name="Lu H."/>
        </authorList>
    </citation>
    <scope>NUCLEOTIDE SEQUENCE [LARGE SCALE GENOMIC DNA]</scope>
    <source>
        <strain evidence="3 4">YH5</strain>
    </source>
</reference>
<comment type="caution">
    <text evidence="3">The sequence shown here is derived from an EMBL/GenBank/DDBJ whole genome shotgun (WGS) entry which is preliminary data.</text>
</comment>
<evidence type="ECO:0000313" key="3">
    <source>
        <dbReference type="EMBL" id="RBA29489.1"/>
    </source>
</evidence>
<feature type="signal peptide" evidence="1">
    <location>
        <begin position="1"/>
        <end position="18"/>
    </location>
</feature>
<evidence type="ECO:0000256" key="1">
    <source>
        <dbReference type="SAM" id="SignalP"/>
    </source>
</evidence>
<name>A0A365P4L3_9FLAO</name>
<evidence type="ECO:0000313" key="4">
    <source>
        <dbReference type="Proteomes" id="UP000253319"/>
    </source>
</evidence>
<feature type="chain" id="PRO_5017082367" description="DUF4468 domain-containing protein" evidence="1">
    <location>
        <begin position="19"/>
        <end position="193"/>
    </location>
</feature>
<keyword evidence="4" id="KW-1185">Reference proteome</keyword>